<keyword evidence="1" id="KW-0175">Coiled coil</keyword>
<accession>A0A9N8H6Q7</accession>
<comment type="caution">
    <text evidence="2">The sequence shown here is derived from an EMBL/GenBank/DDBJ whole genome shotgun (WGS) entry which is preliminary data.</text>
</comment>
<proteinExistence type="predicted"/>
<name>A0A9N8H6Q7_9STRA</name>
<keyword evidence="3" id="KW-1185">Reference proteome</keyword>
<dbReference type="AlphaFoldDB" id="A0A9N8H6Q7"/>
<feature type="coiled-coil region" evidence="1">
    <location>
        <begin position="124"/>
        <end position="175"/>
    </location>
</feature>
<reference evidence="2" key="1">
    <citation type="submission" date="2020-06" db="EMBL/GenBank/DDBJ databases">
        <authorList>
            <consortium name="Plant Systems Biology data submission"/>
        </authorList>
    </citation>
    <scope>NUCLEOTIDE SEQUENCE</scope>
    <source>
        <strain evidence="2">D6</strain>
    </source>
</reference>
<sequence>MSAEESTMAETNSSGVSVKEIECYLVNGSSKDENNRSTTDDANVLAERCARQLKYDMNSLGGSLERSAQVLLFGLDVDHLFESEVTIIVHLQALLPLVTRFFIVHCFLNWHFDSGTREMEARKKAREEEMLEKYELHRQEDEADYMEMERRRARVNEKRIRLREARKAKEAEKKKKTYMYAVKKTWKKYIGSWFSGSGTESSKKKE</sequence>
<evidence type="ECO:0000313" key="2">
    <source>
        <dbReference type="EMBL" id="CAB9503858.1"/>
    </source>
</evidence>
<evidence type="ECO:0000256" key="1">
    <source>
        <dbReference type="SAM" id="Coils"/>
    </source>
</evidence>
<dbReference type="Proteomes" id="UP001153069">
    <property type="component" value="Unassembled WGS sequence"/>
</dbReference>
<gene>
    <name evidence="2" type="ORF">SEMRO_178_G078120.1</name>
</gene>
<protein>
    <submittedName>
        <fullName evidence="2">Uncharacterized protein</fullName>
    </submittedName>
</protein>
<dbReference type="EMBL" id="CAICTM010000177">
    <property type="protein sequence ID" value="CAB9503858.1"/>
    <property type="molecule type" value="Genomic_DNA"/>
</dbReference>
<organism evidence="2 3">
    <name type="scientific">Seminavis robusta</name>
    <dbReference type="NCBI Taxonomy" id="568900"/>
    <lineage>
        <taxon>Eukaryota</taxon>
        <taxon>Sar</taxon>
        <taxon>Stramenopiles</taxon>
        <taxon>Ochrophyta</taxon>
        <taxon>Bacillariophyta</taxon>
        <taxon>Bacillariophyceae</taxon>
        <taxon>Bacillariophycidae</taxon>
        <taxon>Naviculales</taxon>
        <taxon>Naviculaceae</taxon>
        <taxon>Seminavis</taxon>
    </lineage>
</organism>
<evidence type="ECO:0000313" key="3">
    <source>
        <dbReference type="Proteomes" id="UP001153069"/>
    </source>
</evidence>